<dbReference type="PANTHER" id="PTHR39337">
    <property type="entry name" value="BLR5642 PROTEIN"/>
    <property type="match status" value="1"/>
</dbReference>
<dbReference type="PIRSF" id="PIRSF024492">
    <property type="entry name" value="UCP024492"/>
    <property type="match status" value="1"/>
</dbReference>
<dbReference type="PANTHER" id="PTHR39337:SF1">
    <property type="entry name" value="BLR5642 PROTEIN"/>
    <property type="match status" value="1"/>
</dbReference>
<reference evidence="2 3" key="1">
    <citation type="journal article" date="2019" name="Int. J. Syst. Evol. Microbiol.">
        <title>The Global Catalogue of Microorganisms (GCM) 10K type strain sequencing project: providing services to taxonomists for standard genome sequencing and annotation.</title>
        <authorList>
            <consortium name="The Broad Institute Genomics Platform"/>
            <consortium name="The Broad Institute Genome Sequencing Center for Infectious Disease"/>
            <person name="Wu L."/>
            <person name="Ma J."/>
        </authorList>
    </citation>
    <scope>NUCLEOTIDE SEQUENCE [LARGE SCALE GENOMIC DNA]</scope>
    <source>
        <strain evidence="2 3">JCM 13581</strain>
    </source>
</reference>
<gene>
    <name evidence="2" type="ORF">GCM10009716_30110</name>
</gene>
<evidence type="ECO:0000313" key="2">
    <source>
        <dbReference type="EMBL" id="GAA1919326.1"/>
    </source>
</evidence>
<proteinExistence type="predicted"/>
<dbReference type="InterPro" id="IPR014519">
    <property type="entry name" value="UCP024492"/>
</dbReference>
<dbReference type="Pfam" id="PF04343">
    <property type="entry name" value="DUF488"/>
    <property type="match status" value="1"/>
</dbReference>
<sequence>MRAVVDVRTAPGSRRNPDAGRRELGRWLPAQGMAYRWEPRLGGFRRPAPGSPDAFWRNDSFRGYAGHTRTPGFLAALDDLLAQAAEHRTAVMCSESVWWRSHRRIIADAAVLTRGARVEHLAHDGRRTPHPVTEGAVLREDGLLVYPAPGHGTGTGSAGSPQD</sequence>
<dbReference type="InterPro" id="IPR007438">
    <property type="entry name" value="DUF488"/>
</dbReference>
<organism evidence="2 3">
    <name type="scientific">Streptomyces sodiiphilus</name>
    <dbReference type="NCBI Taxonomy" id="226217"/>
    <lineage>
        <taxon>Bacteria</taxon>
        <taxon>Bacillati</taxon>
        <taxon>Actinomycetota</taxon>
        <taxon>Actinomycetes</taxon>
        <taxon>Kitasatosporales</taxon>
        <taxon>Streptomycetaceae</taxon>
        <taxon>Streptomyces</taxon>
    </lineage>
</organism>
<feature type="region of interest" description="Disordered" evidence="1">
    <location>
        <begin position="1"/>
        <end position="22"/>
    </location>
</feature>
<protein>
    <submittedName>
        <fullName evidence="2">DUF488 domain-containing protein</fullName>
    </submittedName>
</protein>
<name>A0ABN2PDZ1_9ACTN</name>
<accession>A0ABN2PDZ1</accession>
<dbReference type="EMBL" id="BAAAMJ010000030">
    <property type="protein sequence ID" value="GAA1919326.1"/>
    <property type="molecule type" value="Genomic_DNA"/>
</dbReference>
<evidence type="ECO:0000313" key="3">
    <source>
        <dbReference type="Proteomes" id="UP001501303"/>
    </source>
</evidence>
<comment type="caution">
    <text evidence="2">The sequence shown here is derived from an EMBL/GenBank/DDBJ whole genome shotgun (WGS) entry which is preliminary data.</text>
</comment>
<dbReference type="Proteomes" id="UP001501303">
    <property type="component" value="Unassembled WGS sequence"/>
</dbReference>
<keyword evidence="3" id="KW-1185">Reference proteome</keyword>
<evidence type="ECO:0000256" key="1">
    <source>
        <dbReference type="SAM" id="MobiDB-lite"/>
    </source>
</evidence>